<protein>
    <submittedName>
        <fullName evidence="1">Unannotated protein</fullName>
    </submittedName>
</protein>
<name>A0A6J6W9D3_9ZZZZ</name>
<accession>A0A6J6W9D3</accession>
<organism evidence="1">
    <name type="scientific">freshwater metagenome</name>
    <dbReference type="NCBI Taxonomy" id="449393"/>
    <lineage>
        <taxon>unclassified sequences</taxon>
        <taxon>metagenomes</taxon>
        <taxon>ecological metagenomes</taxon>
    </lineage>
</organism>
<sequence>MITVARAWFSTRINTRENSALSSAPGVRFSKIGSATSVFAAIVKTATSFAKSRILATITSSLSDIGALSIAESNANETPGTDAELSASE</sequence>
<dbReference type="AlphaFoldDB" id="A0A6J6W9D3"/>
<evidence type="ECO:0000313" key="1">
    <source>
        <dbReference type="EMBL" id="CAB4779588.1"/>
    </source>
</evidence>
<gene>
    <name evidence="1" type="ORF">UFOPK2928_00698</name>
</gene>
<dbReference type="EMBL" id="CAEZZY010000065">
    <property type="protein sequence ID" value="CAB4779588.1"/>
    <property type="molecule type" value="Genomic_DNA"/>
</dbReference>
<proteinExistence type="predicted"/>
<reference evidence="1" key="1">
    <citation type="submission" date="2020-05" db="EMBL/GenBank/DDBJ databases">
        <authorList>
            <person name="Chiriac C."/>
            <person name="Salcher M."/>
            <person name="Ghai R."/>
            <person name="Kavagutti S V."/>
        </authorList>
    </citation>
    <scope>NUCLEOTIDE SEQUENCE</scope>
</reference>